<dbReference type="InterPro" id="IPR001387">
    <property type="entry name" value="Cro/C1-type_HTH"/>
</dbReference>
<protein>
    <submittedName>
        <fullName evidence="2">Helix-turn-helix domain-containing protein</fullName>
    </submittedName>
</protein>
<dbReference type="EMBL" id="JBHSDT010000004">
    <property type="protein sequence ID" value="MFC4402367.1"/>
    <property type="molecule type" value="Genomic_DNA"/>
</dbReference>
<dbReference type="SMART" id="SM00530">
    <property type="entry name" value="HTH_XRE"/>
    <property type="match status" value="1"/>
</dbReference>
<keyword evidence="3" id="KW-1185">Reference proteome</keyword>
<feature type="domain" description="HTH cro/C1-type" evidence="1">
    <location>
        <begin position="28"/>
        <end position="83"/>
    </location>
</feature>
<organism evidence="2 3">
    <name type="scientific">Gracilibacillus xinjiangensis</name>
    <dbReference type="NCBI Taxonomy" id="1193282"/>
    <lineage>
        <taxon>Bacteria</taxon>
        <taxon>Bacillati</taxon>
        <taxon>Bacillota</taxon>
        <taxon>Bacilli</taxon>
        <taxon>Bacillales</taxon>
        <taxon>Bacillaceae</taxon>
        <taxon>Gracilibacillus</taxon>
    </lineage>
</organism>
<proteinExistence type="predicted"/>
<dbReference type="Proteomes" id="UP001595882">
    <property type="component" value="Unassembled WGS sequence"/>
</dbReference>
<dbReference type="SUPFAM" id="SSF47413">
    <property type="entry name" value="lambda repressor-like DNA-binding domains"/>
    <property type="match status" value="1"/>
</dbReference>
<evidence type="ECO:0000259" key="1">
    <source>
        <dbReference type="PROSITE" id="PS50943"/>
    </source>
</evidence>
<dbReference type="InterPro" id="IPR010982">
    <property type="entry name" value="Lambda_DNA-bd_dom_sf"/>
</dbReference>
<dbReference type="Gene3D" id="1.10.260.40">
    <property type="entry name" value="lambda repressor-like DNA-binding domains"/>
    <property type="match status" value="1"/>
</dbReference>
<sequence>MHKINQIEFEILKVWPLGERLRFFRSKMQELYGKRNYSTKALGERLNVSPQSITAIERGISKNPSYHVMQKISIEFNIPLEAFSDEYYENGFRELSIGSTGSKENAIINNSFIEEDYNEAYLGCILFKVYHDNNMRIIYSKTTENAFEILDFAKPLSRFVHEMELLDQDIKSFESKKTSPIEFSYELLRLIESKPDKYPLIKKEKLEEAIKGLNDLKGKDGER</sequence>
<dbReference type="RefSeq" id="WP_390249901.1">
    <property type="nucleotide sequence ID" value="NZ_JBHSDT010000004.1"/>
</dbReference>
<gene>
    <name evidence="2" type="ORF">ACFOY7_04720</name>
</gene>
<reference evidence="3" key="1">
    <citation type="journal article" date="2019" name="Int. J. Syst. Evol. Microbiol.">
        <title>The Global Catalogue of Microorganisms (GCM) 10K type strain sequencing project: providing services to taxonomists for standard genome sequencing and annotation.</title>
        <authorList>
            <consortium name="The Broad Institute Genomics Platform"/>
            <consortium name="The Broad Institute Genome Sequencing Center for Infectious Disease"/>
            <person name="Wu L."/>
            <person name="Ma J."/>
        </authorList>
    </citation>
    <scope>NUCLEOTIDE SEQUENCE [LARGE SCALE GENOMIC DNA]</scope>
    <source>
        <strain evidence="3">CCUG 37865</strain>
    </source>
</reference>
<dbReference type="Pfam" id="PF01381">
    <property type="entry name" value="HTH_3"/>
    <property type="match status" value="1"/>
</dbReference>
<dbReference type="PROSITE" id="PS50943">
    <property type="entry name" value="HTH_CROC1"/>
    <property type="match status" value="1"/>
</dbReference>
<accession>A0ABV8WS08</accession>
<dbReference type="CDD" id="cd00093">
    <property type="entry name" value="HTH_XRE"/>
    <property type="match status" value="1"/>
</dbReference>
<evidence type="ECO:0000313" key="3">
    <source>
        <dbReference type="Proteomes" id="UP001595882"/>
    </source>
</evidence>
<comment type="caution">
    <text evidence="2">The sequence shown here is derived from an EMBL/GenBank/DDBJ whole genome shotgun (WGS) entry which is preliminary data.</text>
</comment>
<evidence type="ECO:0000313" key="2">
    <source>
        <dbReference type="EMBL" id="MFC4402367.1"/>
    </source>
</evidence>
<name>A0ABV8WS08_9BACI</name>